<dbReference type="GO" id="GO:0004553">
    <property type="term" value="F:hydrolase activity, hydrolyzing O-glycosyl compounds"/>
    <property type="evidence" value="ECO:0007669"/>
    <property type="project" value="InterPro"/>
</dbReference>
<sequence>MKYKNPIIRGFHPDPSVCKAEEGYFLVTSSFEYLPGVPLFHSKDLINWKQIGHCLTRPSQIDLKNSKCSGGIFAPTIRYHEGTFYMITTNIAKGNFLVTTKDPFGQWSDPIWINRMGIDPSLYWEDGKTYMQLATRDEEGLNAIEQFEIDVATGEIVGECNIISRGCGGRDVEGPHMYKINNTYYLMVAEGGTREGHMVTVMKSNSLWGPFEPCPYNPILSNRDYGREALQSVGHGDLIEDNSGNWWMVALATRPVKHKHVLGRETILMPVIWTEDGWPMVKDRCALSEVEVEELNGEISETDNCVKDDFEVTSLAPCYSMMREFINDKYSLTERKGWLCLNGDKYTLNDLEASAFIGRRQEEYDFVAETKIDFKPTAPNEEAGLVIYLDNEHHMEFVLTIRSGEKAVILRKNVADIKIETEWVKLDKEAEEIYLCIKGDKREYHFYCGTTKENMKLVGSTMVKHLAIEGANSAFTGTFIGMYASGNGKDMHTKAYFDYLGIENKHI</sequence>
<dbReference type="SUPFAM" id="SSF75005">
    <property type="entry name" value="Arabinanase/levansucrase/invertase"/>
    <property type="match status" value="1"/>
</dbReference>
<dbReference type="Pfam" id="PF17851">
    <property type="entry name" value="GH43_C2"/>
    <property type="match status" value="1"/>
</dbReference>
<accession>A0A9W5Y4P9</accession>
<protein>
    <submittedName>
        <fullName evidence="8">Glycoside hydrolase 43 family protein</fullName>
    </submittedName>
</protein>
<dbReference type="AlphaFoldDB" id="A0A9W5Y4P9"/>
<evidence type="ECO:0000256" key="6">
    <source>
        <dbReference type="RuleBase" id="RU361187"/>
    </source>
</evidence>
<comment type="caution">
    <text evidence="8">The sequence shown here is derived from an EMBL/GenBank/DDBJ whole genome shotgun (WGS) entry which is preliminary data.</text>
</comment>
<dbReference type="Proteomes" id="UP001057868">
    <property type="component" value="Unassembled WGS sequence"/>
</dbReference>
<reference evidence="8" key="1">
    <citation type="journal article" date="2023" name="Int. J. Syst. Evol. Microbiol.">
        <title>&lt;i&gt;Clostridium folliculivorans&lt;/i&gt; sp. nov., isolated from soil samples of an organic paddy in Japan.</title>
        <authorList>
            <person name="Tazawa J."/>
            <person name="Kobayashi H."/>
            <person name="Tanizawa Y."/>
            <person name="Uchino A."/>
            <person name="Tanaka F."/>
            <person name="Urashima Y."/>
            <person name="Miura S."/>
            <person name="Sakamoto M."/>
            <person name="Ohkuma M."/>
            <person name="Tohno M."/>
        </authorList>
    </citation>
    <scope>NUCLEOTIDE SEQUENCE</scope>
    <source>
        <strain evidence="8">D1-1</strain>
    </source>
</reference>
<dbReference type="Gene3D" id="2.115.10.20">
    <property type="entry name" value="Glycosyl hydrolase domain, family 43"/>
    <property type="match status" value="1"/>
</dbReference>
<dbReference type="Pfam" id="PF04616">
    <property type="entry name" value="Glyco_hydro_43"/>
    <property type="match status" value="1"/>
</dbReference>
<evidence type="ECO:0000313" key="8">
    <source>
        <dbReference type="EMBL" id="GKU26621.1"/>
    </source>
</evidence>
<feature type="active site" description="Proton donor" evidence="4">
    <location>
        <position position="173"/>
    </location>
</feature>
<evidence type="ECO:0000256" key="2">
    <source>
        <dbReference type="ARBA" id="ARBA00022801"/>
    </source>
</evidence>
<evidence type="ECO:0000256" key="1">
    <source>
        <dbReference type="ARBA" id="ARBA00009865"/>
    </source>
</evidence>
<dbReference type="GO" id="GO:0005975">
    <property type="term" value="P:carbohydrate metabolic process"/>
    <property type="evidence" value="ECO:0007669"/>
    <property type="project" value="InterPro"/>
</dbReference>
<dbReference type="InterPro" id="IPR041542">
    <property type="entry name" value="GH43_C2"/>
</dbReference>
<evidence type="ECO:0000313" key="9">
    <source>
        <dbReference type="Proteomes" id="UP001057868"/>
    </source>
</evidence>
<dbReference type="RefSeq" id="WP_261853515.1">
    <property type="nucleotide sequence ID" value="NZ_BQXY01000006.1"/>
</dbReference>
<name>A0A9W5Y4P9_9CLOT</name>
<dbReference type="InterPro" id="IPR013320">
    <property type="entry name" value="ConA-like_dom_sf"/>
</dbReference>
<dbReference type="InterPro" id="IPR006710">
    <property type="entry name" value="Glyco_hydro_43"/>
</dbReference>
<feature type="domain" description="Beta-xylosidase C-terminal Concanavalin A-like" evidence="7">
    <location>
        <begin position="307"/>
        <end position="500"/>
    </location>
</feature>
<dbReference type="EMBL" id="BQXY01000006">
    <property type="protein sequence ID" value="GKU26621.1"/>
    <property type="molecule type" value="Genomic_DNA"/>
</dbReference>
<feature type="active site" description="Proton acceptor" evidence="4">
    <location>
        <position position="14"/>
    </location>
</feature>
<evidence type="ECO:0000259" key="7">
    <source>
        <dbReference type="Pfam" id="PF17851"/>
    </source>
</evidence>
<evidence type="ECO:0000256" key="5">
    <source>
        <dbReference type="PIRSR" id="PIRSR606710-2"/>
    </source>
</evidence>
<evidence type="ECO:0000256" key="4">
    <source>
        <dbReference type="PIRSR" id="PIRSR606710-1"/>
    </source>
</evidence>
<evidence type="ECO:0000256" key="3">
    <source>
        <dbReference type="ARBA" id="ARBA00023295"/>
    </source>
</evidence>
<dbReference type="SUPFAM" id="SSF49899">
    <property type="entry name" value="Concanavalin A-like lectins/glucanases"/>
    <property type="match status" value="1"/>
</dbReference>
<keyword evidence="9" id="KW-1185">Reference proteome</keyword>
<dbReference type="PANTHER" id="PTHR42812">
    <property type="entry name" value="BETA-XYLOSIDASE"/>
    <property type="match status" value="1"/>
</dbReference>
<gene>
    <name evidence="8" type="ORF">CFOLD11_34480</name>
</gene>
<dbReference type="InterPro" id="IPR051795">
    <property type="entry name" value="Glycosyl_Hydrlase_43"/>
</dbReference>
<dbReference type="CDD" id="cd18617">
    <property type="entry name" value="GH43_XynB-like"/>
    <property type="match status" value="1"/>
</dbReference>
<dbReference type="PANTHER" id="PTHR42812:SF12">
    <property type="entry name" value="BETA-XYLOSIDASE-RELATED"/>
    <property type="match status" value="1"/>
</dbReference>
<comment type="similarity">
    <text evidence="1 6">Belongs to the glycosyl hydrolase 43 family.</text>
</comment>
<organism evidence="8 9">
    <name type="scientific">Clostridium folliculivorans</name>
    <dbReference type="NCBI Taxonomy" id="2886038"/>
    <lineage>
        <taxon>Bacteria</taxon>
        <taxon>Bacillati</taxon>
        <taxon>Bacillota</taxon>
        <taxon>Clostridia</taxon>
        <taxon>Eubacteriales</taxon>
        <taxon>Clostridiaceae</taxon>
        <taxon>Clostridium</taxon>
    </lineage>
</organism>
<keyword evidence="3 6" id="KW-0326">Glycosidase</keyword>
<dbReference type="Gene3D" id="2.60.120.200">
    <property type="match status" value="1"/>
</dbReference>
<feature type="site" description="Important for catalytic activity, responsible for pKa modulation of the active site Glu and correct orientation of both the proton donor and substrate" evidence="5">
    <location>
        <position position="119"/>
    </location>
</feature>
<proteinExistence type="inferred from homology"/>
<keyword evidence="2 6" id="KW-0378">Hydrolase</keyword>
<dbReference type="InterPro" id="IPR023296">
    <property type="entry name" value="Glyco_hydro_beta-prop_sf"/>
</dbReference>